<dbReference type="EMBL" id="JAAAXW010000670">
    <property type="protein sequence ID" value="KAF9536516.1"/>
    <property type="molecule type" value="Genomic_DNA"/>
</dbReference>
<proteinExistence type="predicted"/>
<sequence length="175" mass="19339">MSLTTIFTTSITPTSAAPGYHRGSDFFSSPIRSTVWNLGDTVEILFNKALSREDSNSTMLYLEYTTRACRGSVPDEERYCDNRATKVTARGQIPLGADSFLWTIPTTLDLQLSRGQFHLYDYNGHSSESFLIRPASRRRQGGEQQGGGGGQGYARQQILGGLVDQDSLVYLDPSE</sequence>
<gene>
    <name evidence="1" type="ORF">EC957_010599</name>
</gene>
<comment type="caution">
    <text evidence="1">The sequence shown here is derived from an EMBL/GenBank/DDBJ whole genome shotgun (WGS) entry which is preliminary data.</text>
</comment>
<accession>A0A9P6EUT4</accession>
<dbReference type="AlphaFoldDB" id="A0A9P6EUT4"/>
<keyword evidence="2" id="KW-1185">Reference proteome</keyword>
<dbReference type="Proteomes" id="UP000723463">
    <property type="component" value="Unassembled WGS sequence"/>
</dbReference>
<evidence type="ECO:0000313" key="1">
    <source>
        <dbReference type="EMBL" id="KAF9536516.1"/>
    </source>
</evidence>
<organism evidence="1 2">
    <name type="scientific">Mortierella hygrophila</name>
    <dbReference type="NCBI Taxonomy" id="979708"/>
    <lineage>
        <taxon>Eukaryota</taxon>
        <taxon>Fungi</taxon>
        <taxon>Fungi incertae sedis</taxon>
        <taxon>Mucoromycota</taxon>
        <taxon>Mortierellomycotina</taxon>
        <taxon>Mortierellomycetes</taxon>
        <taxon>Mortierellales</taxon>
        <taxon>Mortierellaceae</taxon>
        <taxon>Mortierella</taxon>
    </lineage>
</organism>
<name>A0A9P6EUT4_9FUNG</name>
<evidence type="ECO:0000313" key="2">
    <source>
        <dbReference type="Proteomes" id="UP000723463"/>
    </source>
</evidence>
<reference evidence="1" key="1">
    <citation type="journal article" date="2020" name="Fungal Divers.">
        <title>Resolving the Mortierellaceae phylogeny through synthesis of multi-gene phylogenetics and phylogenomics.</title>
        <authorList>
            <person name="Vandepol N."/>
            <person name="Liber J."/>
            <person name="Desiro A."/>
            <person name="Na H."/>
            <person name="Kennedy M."/>
            <person name="Barry K."/>
            <person name="Grigoriev I.V."/>
            <person name="Miller A.N."/>
            <person name="O'Donnell K."/>
            <person name="Stajich J.E."/>
            <person name="Bonito G."/>
        </authorList>
    </citation>
    <scope>NUCLEOTIDE SEQUENCE</scope>
    <source>
        <strain evidence="1">NRRL 2591</strain>
    </source>
</reference>
<protein>
    <submittedName>
        <fullName evidence="1">Uncharacterized protein</fullName>
    </submittedName>
</protein>